<feature type="transmembrane region" description="Helical" evidence="14">
    <location>
        <begin position="44"/>
        <end position="63"/>
    </location>
</feature>
<dbReference type="GO" id="GO:0008360">
    <property type="term" value="P:regulation of cell shape"/>
    <property type="evidence" value="ECO:0007669"/>
    <property type="project" value="UniProtKB-KW"/>
</dbReference>
<dbReference type="Pfam" id="PF02673">
    <property type="entry name" value="BacA"/>
    <property type="match status" value="1"/>
</dbReference>
<dbReference type="AlphaFoldDB" id="A0A921E8W1"/>
<dbReference type="GO" id="GO:0071555">
    <property type="term" value="P:cell wall organization"/>
    <property type="evidence" value="ECO:0007669"/>
    <property type="project" value="UniProtKB-KW"/>
</dbReference>
<proteinExistence type="inferred from homology"/>
<keyword evidence="14" id="KW-0961">Cell wall biogenesis/degradation</keyword>
<feature type="transmembrane region" description="Helical" evidence="14">
    <location>
        <begin position="114"/>
        <end position="134"/>
    </location>
</feature>
<dbReference type="EC" id="3.6.1.27" evidence="3 14"/>
<protein>
    <recommendedName>
        <fullName evidence="4 14">Undecaprenyl-diphosphatase</fullName>
        <ecNumber evidence="3 14">3.6.1.27</ecNumber>
    </recommendedName>
    <alternativeName>
        <fullName evidence="12 14">Bacitracin resistance protein</fullName>
    </alternativeName>
    <alternativeName>
        <fullName evidence="11 14">Undecaprenyl pyrophosphate phosphatase</fullName>
    </alternativeName>
</protein>
<dbReference type="PANTHER" id="PTHR30622">
    <property type="entry name" value="UNDECAPRENYL-DIPHOSPHATASE"/>
    <property type="match status" value="1"/>
</dbReference>
<evidence type="ECO:0000256" key="3">
    <source>
        <dbReference type="ARBA" id="ARBA00012374"/>
    </source>
</evidence>
<dbReference type="HAMAP" id="MF_01006">
    <property type="entry name" value="Undec_diphosphatase"/>
    <property type="match status" value="1"/>
</dbReference>
<accession>A0A921E8W1</accession>
<evidence type="ECO:0000256" key="12">
    <source>
        <dbReference type="ARBA" id="ARBA00032932"/>
    </source>
</evidence>
<keyword evidence="6 14" id="KW-0812">Transmembrane</keyword>
<keyword evidence="14" id="KW-0573">Peptidoglycan synthesis</keyword>
<dbReference type="GO" id="GO:0005886">
    <property type="term" value="C:plasma membrane"/>
    <property type="evidence" value="ECO:0007669"/>
    <property type="project" value="UniProtKB-SubCell"/>
</dbReference>
<comment type="miscellaneous">
    <text evidence="14">Bacitracin is thought to be involved in the inhibition of peptidoglycan synthesis by sequestering undecaprenyl diphosphate, thereby reducing the pool of lipid carrier available.</text>
</comment>
<feature type="transmembrane region" description="Helical" evidence="14">
    <location>
        <begin position="83"/>
        <end position="102"/>
    </location>
</feature>
<evidence type="ECO:0000256" key="6">
    <source>
        <dbReference type="ARBA" id="ARBA00022692"/>
    </source>
</evidence>
<keyword evidence="9 14" id="KW-0472">Membrane</keyword>
<keyword evidence="14" id="KW-0133">Cell shape</keyword>
<evidence type="ECO:0000256" key="1">
    <source>
        <dbReference type="ARBA" id="ARBA00004651"/>
    </source>
</evidence>
<evidence type="ECO:0000256" key="8">
    <source>
        <dbReference type="ARBA" id="ARBA00022989"/>
    </source>
</evidence>
<evidence type="ECO:0000256" key="5">
    <source>
        <dbReference type="ARBA" id="ARBA00022475"/>
    </source>
</evidence>
<evidence type="ECO:0000313" key="15">
    <source>
        <dbReference type="EMBL" id="HJE39653.1"/>
    </source>
</evidence>
<evidence type="ECO:0000256" key="14">
    <source>
        <dbReference type="HAMAP-Rule" id="MF_01006"/>
    </source>
</evidence>
<reference evidence="15" key="2">
    <citation type="submission" date="2021-09" db="EMBL/GenBank/DDBJ databases">
        <authorList>
            <person name="Gilroy R."/>
        </authorList>
    </citation>
    <scope>NUCLEOTIDE SEQUENCE</scope>
    <source>
        <strain evidence="15">4100</strain>
    </source>
</reference>
<feature type="transmembrane region" description="Helical" evidence="14">
    <location>
        <begin position="258"/>
        <end position="274"/>
    </location>
</feature>
<dbReference type="Proteomes" id="UP000711407">
    <property type="component" value="Unassembled WGS sequence"/>
</dbReference>
<gene>
    <name evidence="14" type="primary">uppP</name>
    <name evidence="15" type="ORF">K8V47_07870</name>
</gene>
<comment type="caution">
    <text evidence="15">The sequence shown here is derived from an EMBL/GenBank/DDBJ whole genome shotgun (WGS) entry which is preliminary data.</text>
</comment>
<keyword evidence="10 14" id="KW-0046">Antibiotic resistance</keyword>
<sequence>MSWLDALLLGIIQGLSEYLPISSSGHLEIFRHLLDSKLGSTTSLEFDVTLHVATVLSTIIILWKEFAPLCRSFFTLKRDANTTYVWKLIVSCIPVAIVGICFKDVVESFFSGNLTLVGICLCVTAALLSFAYFFRTRPSIEKHKKGHEITWLDAIVMGIAQAVAVLPGLSRSGTTIATGISMGARREAVARFSFFMVIIPILGQALLDTVKLLQGDTAADSSFEVIGWGPMIIGFIAALLVGCAACKWMLEIVKKGKLVWFAVYCLIVGVLCIVL</sequence>
<evidence type="ECO:0000256" key="13">
    <source>
        <dbReference type="ARBA" id="ARBA00047594"/>
    </source>
</evidence>
<dbReference type="GO" id="GO:0046677">
    <property type="term" value="P:response to antibiotic"/>
    <property type="evidence" value="ECO:0007669"/>
    <property type="project" value="UniProtKB-UniRule"/>
</dbReference>
<evidence type="ECO:0000256" key="2">
    <source>
        <dbReference type="ARBA" id="ARBA00010621"/>
    </source>
</evidence>
<comment type="similarity">
    <text evidence="2 14">Belongs to the UppP family.</text>
</comment>
<reference evidence="15" key="1">
    <citation type="journal article" date="2021" name="PeerJ">
        <title>Extensive microbial diversity within the chicken gut microbiome revealed by metagenomics and culture.</title>
        <authorList>
            <person name="Gilroy R."/>
            <person name="Ravi A."/>
            <person name="Getino M."/>
            <person name="Pursley I."/>
            <person name="Horton D.L."/>
            <person name="Alikhan N.F."/>
            <person name="Baker D."/>
            <person name="Gharbi K."/>
            <person name="Hall N."/>
            <person name="Watson M."/>
            <person name="Adriaenssens E.M."/>
            <person name="Foster-Nyarko E."/>
            <person name="Jarju S."/>
            <person name="Secka A."/>
            <person name="Antonio M."/>
            <person name="Oren A."/>
            <person name="Chaudhuri R.R."/>
            <person name="La Ragione R."/>
            <person name="Hildebrand F."/>
            <person name="Pallen M.J."/>
        </authorList>
    </citation>
    <scope>NUCLEOTIDE SEQUENCE</scope>
    <source>
        <strain evidence="15">4100</strain>
    </source>
</reference>
<keyword evidence="7 14" id="KW-0378">Hydrolase</keyword>
<comment type="function">
    <text evidence="14">Catalyzes the dephosphorylation of undecaprenyl diphosphate (UPP). Confers resistance to bacitracin.</text>
</comment>
<feature type="transmembrane region" description="Helical" evidence="14">
    <location>
        <begin position="227"/>
        <end position="246"/>
    </location>
</feature>
<dbReference type="InterPro" id="IPR003824">
    <property type="entry name" value="UppP"/>
</dbReference>
<name>A0A921E8W1_9BACT</name>
<dbReference type="EMBL" id="DYXT01000040">
    <property type="protein sequence ID" value="HJE39653.1"/>
    <property type="molecule type" value="Genomic_DNA"/>
</dbReference>
<evidence type="ECO:0000256" key="7">
    <source>
        <dbReference type="ARBA" id="ARBA00022801"/>
    </source>
</evidence>
<keyword evidence="8 14" id="KW-1133">Transmembrane helix</keyword>
<evidence type="ECO:0000313" key="16">
    <source>
        <dbReference type="Proteomes" id="UP000711407"/>
    </source>
</evidence>
<organism evidence="15 16">
    <name type="scientific">Candidatus Amulumruptor caecigallinarius</name>
    <dbReference type="NCBI Taxonomy" id="2109911"/>
    <lineage>
        <taxon>Bacteria</taxon>
        <taxon>Pseudomonadati</taxon>
        <taxon>Bacteroidota</taxon>
        <taxon>Bacteroidia</taxon>
        <taxon>Bacteroidales</taxon>
        <taxon>Muribaculaceae</taxon>
        <taxon>Candidatus Amulumruptor</taxon>
    </lineage>
</organism>
<feature type="transmembrane region" description="Helical" evidence="14">
    <location>
        <begin position="189"/>
        <end position="207"/>
    </location>
</feature>
<evidence type="ECO:0000256" key="4">
    <source>
        <dbReference type="ARBA" id="ARBA00021581"/>
    </source>
</evidence>
<evidence type="ECO:0000256" key="9">
    <source>
        <dbReference type="ARBA" id="ARBA00023136"/>
    </source>
</evidence>
<evidence type="ECO:0000256" key="10">
    <source>
        <dbReference type="ARBA" id="ARBA00023251"/>
    </source>
</evidence>
<evidence type="ECO:0000256" key="11">
    <source>
        <dbReference type="ARBA" id="ARBA00032707"/>
    </source>
</evidence>
<comment type="catalytic activity">
    <reaction evidence="13 14">
        <text>di-trans,octa-cis-undecaprenyl diphosphate + H2O = di-trans,octa-cis-undecaprenyl phosphate + phosphate + H(+)</text>
        <dbReference type="Rhea" id="RHEA:28094"/>
        <dbReference type="ChEBI" id="CHEBI:15377"/>
        <dbReference type="ChEBI" id="CHEBI:15378"/>
        <dbReference type="ChEBI" id="CHEBI:43474"/>
        <dbReference type="ChEBI" id="CHEBI:58405"/>
        <dbReference type="ChEBI" id="CHEBI:60392"/>
        <dbReference type="EC" id="3.6.1.27"/>
    </reaction>
</comment>
<keyword evidence="5 14" id="KW-1003">Cell membrane</keyword>
<dbReference type="PANTHER" id="PTHR30622:SF2">
    <property type="entry name" value="UNDECAPRENYL-DIPHOSPHATASE"/>
    <property type="match status" value="1"/>
</dbReference>
<dbReference type="GO" id="GO:0009252">
    <property type="term" value="P:peptidoglycan biosynthetic process"/>
    <property type="evidence" value="ECO:0007669"/>
    <property type="project" value="UniProtKB-KW"/>
</dbReference>
<comment type="subcellular location">
    <subcellularLocation>
        <location evidence="1 14">Cell membrane</location>
        <topology evidence="1 14">Multi-pass membrane protein</topology>
    </subcellularLocation>
</comment>
<dbReference type="GO" id="GO:0050380">
    <property type="term" value="F:undecaprenyl-diphosphatase activity"/>
    <property type="evidence" value="ECO:0007669"/>
    <property type="project" value="UniProtKB-UniRule"/>
</dbReference>